<reference evidence="12" key="1">
    <citation type="submission" date="2017-05" db="EMBL/GenBank/DDBJ databases">
        <title>Physiological properties and genetic analysis related to exopolysaccharide production of fresh-water unicellular cyanobacterium Aphanothece sacrum, Suizenji Nori, that has been cultured as a food source in Japan.</title>
        <authorList>
            <person name="Kanesaki Y."/>
            <person name="Yoshikawa S."/>
            <person name="Ohki K."/>
        </authorList>
    </citation>
    <scope>NUCLEOTIDE SEQUENCE [LARGE SCALE GENOMIC DNA]</scope>
    <source>
        <strain evidence="12">FPU1</strain>
    </source>
</reference>
<keyword evidence="7 8" id="KW-0472">Membrane</keyword>
<evidence type="ECO:0000256" key="5">
    <source>
        <dbReference type="ARBA" id="ARBA00022840"/>
    </source>
</evidence>
<dbReference type="Gene3D" id="1.20.1560.10">
    <property type="entry name" value="ABC transporter type 1, transmembrane domain"/>
    <property type="match status" value="1"/>
</dbReference>
<dbReference type="PANTHER" id="PTHR11384">
    <property type="entry name" value="ATP-BINDING CASSETTE, SUB-FAMILY D MEMBER"/>
    <property type="match status" value="1"/>
</dbReference>
<evidence type="ECO:0000256" key="1">
    <source>
        <dbReference type="ARBA" id="ARBA00004651"/>
    </source>
</evidence>
<keyword evidence="12" id="KW-1185">Reference proteome</keyword>
<feature type="transmembrane region" description="Helical" evidence="8">
    <location>
        <begin position="240"/>
        <end position="259"/>
    </location>
</feature>
<dbReference type="InterPro" id="IPR017871">
    <property type="entry name" value="ABC_transporter-like_CS"/>
</dbReference>
<accession>A0A401IID7</accession>
<dbReference type="RefSeq" id="WP_124975273.1">
    <property type="nucleotide sequence ID" value="NZ_BDQK01000013.1"/>
</dbReference>
<comment type="caution">
    <text evidence="11">The sequence shown here is derived from an EMBL/GenBank/DDBJ whole genome shotgun (WGS) entry which is preliminary data.</text>
</comment>
<dbReference type="Gene3D" id="3.40.50.300">
    <property type="entry name" value="P-loop containing nucleotide triphosphate hydrolases"/>
    <property type="match status" value="1"/>
</dbReference>
<keyword evidence="6 8" id="KW-1133">Transmembrane helix</keyword>
<organism evidence="11 12">
    <name type="scientific">Aphanothece sacrum FPU1</name>
    <dbReference type="NCBI Taxonomy" id="1920663"/>
    <lineage>
        <taxon>Bacteria</taxon>
        <taxon>Bacillati</taxon>
        <taxon>Cyanobacteriota</taxon>
        <taxon>Cyanophyceae</taxon>
        <taxon>Oscillatoriophycideae</taxon>
        <taxon>Chroococcales</taxon>
        <taxon>Aphanothecaceae</taxon>
        <taxon>Aphanothece</taxon>
    </lineage>
</organism>
<dbReference type="GO" id="GO:0140359">
    <property type="term" value="F:ABC-type transporter activity"/>
    <property type="evidence" value="ECO:0007669"/>
    <property type="project" value="InterPro"/>
</dbReference>
<dbReference type="PROSITE" id="PS50893">
    <property type="entry name" value="ABC_TRANSPORTER_2"/>
    <property type="match status" value="1"/>
</dbReference>
<dbReference type="InterPro" id="IPR050835">
    <property type="entry name" value="ABC_transporter_sub-D"/>
</dbReference>
<feature type="domain" description="ABC transporter" evidence="9">
    <location>
        <begin position="451"/>
        <end position="657"/>
    </location>
</feature>
<protein>
    <submittedName>
        <fullName evidence="11">ABC transporter ATP-binding protein</fullName>
    </submittedName>
</protein>
<feature type="domain" description="ABC transmembrane type-1" evidence="10">
    <location>
        <begin position="123"/>
        <end position="408"/>
    </location>
</feature>
<evidence type="ECO:0000256" key="2">
    <source>
        <dbReference type="ARBA" id="ARBA00022448"/>
    </source>
</evidence>
<gene>
    <name evidence="11" type="ORF">AsFPU1_2472</name>
</gene>
<dbReference type="Proteomes" id="UP000287247">
    <property type="component" value="Unassembled WGS sequence"/>
</dbReference>
<feature type="transmembrane region" description="Helical" evidence="8">
    <location>
        <begin position="157"/>
        <end position="180"/>
    </location>
</feature>
<dbReference type="InterPro" id="IPR036640">
    <property type="entry name" value="ABC1_TM_sf"/>
</dbReference>
<dbReference type="PROSITE" id="PS00211">
    <property type="entry name" value="ABC_TRANSPORTER_1"/>
    <property type="match status" value="1"/>
</dbReference>
<evidence type="ECO:0000256" key="4">
    <source>
        <dbReference type="ARBA" id="ARBA00022741"/>
    </source>
</evidence>
<keyword evidence="3 8" id="KW-0812">Transmembrane</keyword>
<dbReference type="PROSITE" id="PS50929">
    <property type="entry name" value="ABC_TM1F"/>
    <property type="match status" value="1"/>
</dbReference>
<dbReference type="CDD" id="cd03223">
    <property type="entry name" value="ABCD_peroxisomal_ALDP"/>
    <property type="match status" value="1"/>
</dbReference>
<comment type="subcellular location">
    <subcellularLocation>
        <location evidence="1">Cell membrane</location>
        <topology evidence="1">Multi-pass membrane protein</topology>
    </subcellularLocation>
</comment>
<feature type="transmembrane region" description="Helical" evidence="8">
    <location>
        <begin position="35"/>
        <end position="61"/>
    </location>
</feature>
<dbReference type="SMART" id="SM00382">
    <property type="entry name" value="AAA"/>
    <property type="match status" value="1"/>
</dbReference>
<dbReference type="SUPFAM" id="SSF52540">
    <property type="entry name" value="P-loop containing nucleoside triphosphate hydrolases"/>
    <property type="match status" value="1"/>
</dbReference>
<evidence type="ECO:0000256" key="6">
    <source>
        <dbReference type="ARBA" id="ARBA00022989"/>
    </source>
</evidence>
<evidence type="ECO:0000313" key="12">
    <source>
        <dbReference type="Proteomes" id="UP000287247"/>
    </source>
</evidence>
<name>A0A401IID7_APHSA</name>
<dbReference type="EMBL" id="BDQK01000013">
    <property type="protein sequence ID" value="GBF81063.1"/>
    <property type="molecule type" value="Genomic_DNA"/>
</dbReference>
<dbReference type="InterPro" id="IPR003439">
    <property type="entry name" value="ABC_transporter-like_ATP-bd"/>
</dbReference>
<evidence type="ECO:0000256" key="8">
    <source>
        <dbReference type="SAM" id="Phobius"/>
    </source>
</evidence>
<evidence type="ECO:0000259" key="10">
    <source>
        <dbReference type="PROSITE" id="PS50929"/>
    </source>
</evidence>
<dbReference type="OrthoDB" id="9810134at2"/>
<dbReference type="InterPro" id="IPR027417">
    <property type="entry name" value="P-loop_NTPase"/>
</dbReference>
<evidence type="ECO:0000313" key="11">
    <source>
        <dbReference type="EMBL" id="GBF81063.1"/>
    </source>
</evidence>
<feature type="transmembrane region" description="Helical" evidence="8">
    <location>
        <begin position="89"/>
        <end position="106"/>
    </location>
</feature>
<dbReference type="AlphaFoldDB" id="A0A401IID7"/>
<feature type="transmembrane region" description="Helical" evidence="8">
    <location>
        <begin position="118"/>
        <end position="145"/>
    </location>
</feature>
<dbReference type="Pfam" id="PF00005">
    <property type="entry name" value="ABC_tran"/>
    <property type="match status" value="1"/>
</dbReference>
<dbReference type="GO" id="GO:0005886">
    <property type="term" value="C:plasma membrane"/>
    <property type="evidence" value="ECO:0007669"/>
    <property type="project" value="UniProtKB-SubCell"/>
</dbReference>
<feature type="transmembrane region" description="Helical" evidence="8">
    <location>
        <begin position="265"/>
        <end position="284"/>
    </location>
</feature>
<dbReference type="InterPro" id="IPR025662">
    <property type="entry name" value="Sigma_54_int_dom_ATP-bd_1"/>
</dbReference>
<dbReference type="PROSITE" id="PS00675">
    <property type="entry name" value="SIGMA54_INTERACT_1"/>
    <property type="match status" value="1"/>
</dbReference>
<evidence type="ECO:0000256" key="3">
    <source>
        <dbReference type="ARBA" id="ARBA00022692"/>
    </source>
</evidence>
<dbReference type="InterPro" id="IPR003593">
    <property type="entry name" value="AAA+_ATPase"/>
</dbReference>
<dbReference type="PANTHER" id="PTHR11384:SF59">
    <property type="entry name" value="LYSOSOMAL COBALAMIN TRANSPORTER ABCD4"/>
    <property type="match status" value="1"/>
</dbReference>
<dbReference type="Pfam" id="PF06472">
    <property type="entry name" value="ABC_membrane_2"/>
    <property type="match status" value="1"/>
</dbReference>
<sequence>MTNSSRFEFNKKLWLRFIEIAQPYFFPVAAGQTRLFFGLIFTLLLGVISFAFFLTVGLTFLGEAVLPAFFNSFAKDLITGINSLLNSPILYISLGAFLIFAISFASQKQKIENKWIQWSFLGLLLFLLFAVNGLNVVISYALRLIQTALNEKNAPVFWQYIMVIFLIFVAAIPIITIYRYTREKLGLLWREWLTKSLLERYFKNRSYYELDSNSINPEIDNPDQRISQDIKSFTGVTLNFLLDILSAILSLFSFTAILYSISPELMFALLAYGILGTLAGIKIGKRLIGINYEQLRFEADFRYSLVRVRNNAESIAFYRGEELEQGQVIKQLMAAIKNFDFLIIWQSILVLFQRAYTYIPVVIPYLIVAPLYLSGKLDFGAILQADVAFSQVFSALSLITDNMKDITEFAASITRLGEFYESLDDSSSTRKMTDDFQVEVTYIDYEYKSQIELNQVTLKTPNYVRTLIENLSVTINIHDNLLIMGESGSGKSSLLRAIAQLWTSGTGIILCPKPEDMLFLPQRPYMIVGTLKEQLLYPKLKEKIDNNKLQEILETVNLPNLVERFGGFDAQENWENTLSLGEQQRVAFARILVNQPRYAILDESTSALDVTNEEFLYQQLSQQGTTYISVGHRPTLLQYHQQLLTIFDGGTWKLQKIEG</sequence>
<keyword evidence="4" id="KW-0547">Nucleotide-binding</keyword>
<keyword evidence="2" id="KW-0813">Transport</keyword>
<evidence type="ECO:0000259" key="9">
    <source>
        <dbReference type="PROSITE" id="PS50893"/>
    </source>
</evidence>
<dbReference type="InterPro" id="IPR011527">
    <property type="entry name" value="ABC1_TM_dom"/>
</dbReference>
<dbReference type="GO" id="GO:0016887">
    <property type="term" value="F:ATP hydrolysis activity"/>
    <property type="evidence" value="ECO:0007669"/>
    <property type="project" value="InterPro"/>
</dbReference>
<dbReference type="GO" id="GO:0005524">
    <property type="term" value="F:ATP binding"/>
    <property type="evidence" value="ECO:0007669"/>
    <property type="project" value="UniProtKB-KW"/>
</dbReference>
<evidence type="ECO:0000256" key="7">
    <source>
        <dbReference type="ARBA" id="ARBA00023136"/>
    </source>
</evidence>
<dbReference type="SUPFAM" id="SSF90123">
    <property type="entry name" value="ABC transporter transmembrane region"/>
    <property type="match status" value="1"/>
</dbReference>
<keyword evidence="5 11" id="KW-0067">ATP-binding</keyword>
<proteinExistence type="predicted"/>